<comment type="similarity">
    <text evidence="2">Belongs to the MYBBP1A family.</text>
</comment>
<evidence type="ECO:0000313" key="6">
    <source>
        <dbReference type="Proteomes" id="UP001140510"/>
    </source>
</evidence>
<feature type="region of interest" description="Disordered" evidence="4">
    <location>
        <begin position="720"/>
        <end position="744"/>
    </location>
</feature>
<dbReference type="EMBL" id="JAPEVA010000004">
    <property type="protein sequence ID" value="KAJ4411769.1"/>
    <property type="molecule type" value="Genomic_DNA"/>
</dbReference>
<keyword evidence="5" id="KW-0239">DNA-directed DNA polymerase</keyword>
<evidence type="ECO:0000256" key="2">
    <source>
        <dbReference type="ARBA" id="ARBA00006809"/>
    </source>
</evidence>
<reference evidence="5" key="1">
    <citation type="submission" date="2022-10" db="EMBL/GenBank/DDBJ databases">
        <title>Tapping the CABI collections for fungal endophytes: first genome assemblies for Collariella, Neodidymelliopsis, Ascochyta clinopodiicola, Didymella pomorum, Didymosphaeria variabile, Neocosmospora piperis and Neocucurbitaria cava.</title>
        <authorList>
            <person name="Hill R."/>
        </authorList>
    </citation>
    <scope>NUCLEOTIDE SEQUENCE</scope>
    <source>
        <strain evidence="5">IMI 355091</strain>
    </source>
</reference>
<dbReference type="GO" id="GO:0000182">
    <property type="term" value="F:rDNA binding"/>
    <property type="evidence" value="ECO:0007669"/>
    <property type="project" value="TreeGrafter"/>
</dbReference>
<dbReference type="EC" id="2.7.7.7" evidence="5"/>
<dbReference type="Pfam" id="PF04931">
    <property type="entry name" value="DNA_pol_phi"/>
    <property type="match status" value="1"/>
</dbReference>
<comment type="subcellular location">
    <subcellularLocation>
        <location evidence="1">Nucleus</location>
    </subcellularLocation>
</comment>
<feature type="compositionally biased region" description="Acidic residues" evidence="4">
    <location>
        <begin position="724"/>
        <end position="744"/>
    </location>
</feature>
<organism evidence="5 6">
    <name type="scientific">Didymella pomorum</name>
    <dbReference type="NCBI Taxonomy" id="749634"/>
    <lineage>
        <taxon>Eukaryota</taxon>
        <taxon>Fungi</taxon>
        <taxon>Dikarya</taxon>
        <taxon>Ascomycota</taxon>
        <taxon>Pezizomycotina</taxon>
        <taxon>Dothideomycetes</taxon>
        <taxon>Pleosporomycetidae</taxon>
        <taxon>Pleosporales</taxon>
        <taxon>Pleosporineae</taxon>
        <taxon>Didymellaceae</taxon>
        <taxon>Didymella</taxon>
    </lineage>
</organism>
<dbReference type="GO" id="GO:0006355">
    <property type="term" value="P:regulation of DNA-templated transcription"/>
    <property type="evidence" value="ECO:0007669"/>
    <property type="project" value="InterPro"/>
</dbReference>
<name>A0A9W9DCD9_9PLEO</name>
<dbReference type="OrthoDB" id="342531at2759"/>
<dbReference type="SUPFAM" id="SSF48371">
    <property type="entry name" value="ARM repeat"/>
    <property type="match status" value="1"/>
</dbReference>
<keyword evidence="5" id="KW-0548">Nucleotidyltransferase</keyword>
<feature type="region of interest" description="Disordered" evidence="4">
    <location>
        <begin position="1"/>
        <end position="27"/>
    </location>
</feature>
<evidence type="ECO:0000256" key="1">
    <source>
        <dbReference type="ARBA" id="ARBA00004123"/>
    </source>
</evidence>
<evidence type="ECO:0000256" key="4">
    <source>
        <dbReference type="SAM" id="MobiDB-lite"/>
    </source>
</evidence>
<dbReference type="Proteomes" id="UP001140510">
    <property type="component" value="Unassembled WGS sequence"/>
</dbReference>
<keyword evidence="6" id="KW-1185">Reference proteome</keyword>
<sequence>MGSKNRKREREPAQVDTVEEAPAKRRRQLNEEHLKLSKLYEDLAAESDEVRFEAAKQLIVKFSPESNPAAKEVETALTRLIKGLCSQRKAARVGFSLTLTELLRQIFGGVKIEGLEHDVASIIKMVDEKTEIEGNVPGRARRDHLIGKLFGYKAIMQSSIVIEPEVSMECWNQLLDRIYEMARDVPWLREECGMVLVEAVKSLNAQPQLEQCAEEAIKRLTPFKLVSTPQGVAVWLTVRASFEEVLPEGVWHQKDPLSRKERSRLAKLMKEDFHIDAENAKDEAIKSAAANPNPTFAWNLVFGEILRRDEEGKGNAKEPSKSEFPQLWIDLVDNNLFSTTSSHERKSWGFKLFSNMITQVPVWAVPALFSPNLMRTIINQSKKDDRFLHTAALAALRSVQLRAEQDSSSALPIIVALTTKYGSVDFDRATKTKTLEQVLLSADDSSLKKIVRHLKSVILRPETEEQSVADSRRQIIADLLISTVKQFKRYDELSEDVFEGENWLRSILELLVEYAYFTPSKDVKTSKVSLPPISEASRTMFQERLSSCLTRLLGVEVGSKSSFASTIMSILRAKKASIKIFESVFKAEPNVVETVEKAFETLDKIAKKGSIAGNKMAAEGFVLLYSLTLLQVHNGDGDAIMMLDDLDASRKAMAKNKDSGEGSDAFVEIVLSFLGNPRTLFRKIGEEAFTIFASEIGSEGLQSLAEILDTAENFEGQKELFNQGDDDGEEAKSDDDSDNDEEMGSDVEMIESDVELVNGDDSDSESSEEDSSESDDDDEDDEMDDAELTQFNNLLGMALGTAKADLDGDDSDDSDMDDEQMMALDPQLSKIFKQRSQVTGKKKDREDAKQNVVQFKSRVLDLLAIYLDKQYSNALTLEVLLPVLRRTRASANKQLAEKSTKMLKTYFDTRSKHKAPLPKPESLDTVWAILKSIHEEAKNGGGAKAHADVCSSASLHVVKVLVGLDKANYAGVVDVYAETQKQWFADKKSPLQPTLFMQFQNWSMNAQKQGK</sequence>
<evidence type="ECO:0000256" key="3">
    <source>
        <dbReference type="ARBA" id="ARBA00023242"/>
    </source>
</evidence>
<gene>
    <name evidence="5" type="primary">POL5</name>
    <name evidence="5" type="ORF">N0V91_000904</name>
</gene>
<comment type="caution">
    <text evidence="5">The sequence shown here is derived from an EMBL/GenBank/DDBJ whole genome shotgun (WGS) entry which is preliminary data.</text>
</comment>
<dbReference type="InterPro" id="IPR007015">
    <property type="entry name" value="DNA_pol_V/MYBBP1A"/>
</dbReference>
<dbReference type="PANTHER" id="PTHR13213:SF2">
    <property type="entry name" value="MYB-BINDING PROTEIN 1A"/>
    <property type="match status" value="1"/>
</dbReference>
<keyword evidence="5" id="KW-0808">Transferase</keyword>
<dbReference type="GO" id="GO:0003887">
    <property type="term" value="F:DNA-directed DNA polymerase activity"/>
    <property type="evidence" value="ECO:0007669"/>
    <property type="project" value="UniProtKB-KW"/>
</dbReference>
<dbReference type="AlphaFoldDB" id="A0A9W9DCD9"/>
<protein>
    <submittedName>
        <fullName evidence="5">DNA-directed DNA polymerase</fullName>
        <ecNumber evidence="5">2.7.7.7</ecNumber>
    </submittedName>
</protein>
<dbReference type="GO" id="GO:0005730">
    <property type="term" value="C:nucleolus"/>
    <property type="evidence" value="ECO:0007669"/>
    <property type="project" value="InterPro"/>
</dbReference>
<dbReference type="PANTHER" id="PTHR13213">
    <property type="entry name" value="MYB-BINDING PROTEIN 1A FAMILY MEMBER"/>
    <property type="match status" value="1"/>
</dbReference>
<accession>A0A9W9DCD9</accession>
<evidence type="ECO:0000313" key="5">
    <source>
        <dbReference type="EMBL" id="KAJ4411769.1"/>
    </source>
</evidence>
<feature type="region of interest" description="Disordered" evidence="4">
    <location>
        <begin position="756"/>
        <end position="783"/>
    </location>
</feature>
<proteinExistence type="inferred from homology"/>
<dbReference type="InterPro" id="IPR016024">
    <property type="entry name" value="ARM-type_fold"/>
</dbReference>
<keyword evidence="3" id="KW-0539">Nucleus</keyword>